<protein>
    <submittedName>
        <fullName evidence="2">Uncharacterized protein</fullName>
    </submittedName>
</protein>
<reference evidence="2 3" key="1">
    <citation type="submission" date="2024-01" db="EMBL/GenBank/DDBJ databases">
        <title>The complete chloroplast genome sequence of Lithospermum erythrorhizon: insights into the phylogenetic relationship among Boraginaceae species and the maternal lineages of purple gromwells.</title>
        <authorList>
            <person name="Okada T."/>
            <person name="Watanabe K."/>
        </authorList>
    </citation>
    <scope>NUCLEOTIDE SEQUENCE [LARGE SCALE GENOMIC DNA]</scope>
</reference>
<evidence type="ECO:0000313" key="3">
    <source>
        <dbReference type="Proteomes" id="UP001454036"/>
    </source>
</evidence>
<keyword evidence="3" id="KW-1185">Reference proteome</keyword>
<dbReference type="EMBL" id="BAABME010000658">
    <property type="protein sequence ID" value="GAA0144529.1"/>
    <property type="molecule type" value="Genomic_DNA"/>
</dbReference>
<evidence type="ECO:0000256" key="1">
    <source>
        <dbReference type="SAM" id="MobiDB-lite"/>
    </source>
</evidence>
<evidence type="ECO:0000313" key="2">
    <source>
        <dbReference type="EMBL" id="GAA0144529.1"/>
    </source>
</evidence>
<comment type="caution">
    <text evidence="2">The sequence shown here is derived from an EMBL/GenBank/DDBJ whole genome shotgun (WGS) entry which is preliminary data.</text>
</comment>
<dbReference type="Proteomes" id="UP001454036">
    <property type="component" value="Unassembled WGS sequence"/>
</dbReference>
<sequence length="173" mass="19677">MRRDTIDVLLCGGDWIKEMYGIRSLKEKNDDPIELKFESVYEMIDPNASTSTAKVAMPANQPTTSSVPIQPVKTTNKPPKTSKKTPTQFKKSRKTFWGFDEERASLQRAKRMGERGSPCRSPQLGLNVFETCPLTITEYTIVVVVGVHDSQNVMYFDFVFCMRMKELSIPVPF</sequence>
<organism evidence="2 3">
    <name type="scientific">Lithospermum erythrorhizon</name>
    <name type="common">Purple gromwell</name>
    <name type="synonym">Lithospermum officinale var. erythrorhizon</name>
    <dbReference type="NCBI Taxonomy" id="34254"/>
    <lineage>
        <taxon>Eukaryota</taxon>
        <taxon>Viridiplantae</taxon>
        <taxon>Streptophyta</taxon>
        <taxon>Embryophyta</taxon>
        <taxon>Tracheophyta</taxon>
        <taxon>Spermatophyta</taxon>
        <taxon>Magnoliopsida</taxon>
        <taxon>eudicotyledons</taxon>
        <taxon>Gunneridae</taxon>
        <taxon>Pentapetalae</taxon>
        <taxon>asterids</taxon>
        <taxon>lamiids</taxon>
        <taxon>Boraginales</taxon>
        <taxon>Boraginaceae</taxon>
        <taxon>Boraginoideae</taxon>
        <taxon>Lithospermeae</taxon>
        <taxon>Lithospermum</taxon>
    </lineage>
</organism>
<gene>
    <name evidence="2" type="ORF">LIER_04953</name>
</gene>
<proteinExistence type="predicted"/>
<dbReference type="AlphaFoldDB" id="A0AAV3NZ59"/>
<name>A0AAV3NZ59_LITER</name>
<feature type="region of interest" description="Disordered" evidence="1">
    <location>
        <begin position="58"/>
        <end position="90"/>
    </location>
</feature>
<accession>A0AAV3NZ59</accession>
<feature type="compositionally biased region" description="Low complexity" evidence="1">
    <location>
        <begin position="71"/>
        <end position="89"/>
    </location>
</feature>